<evidence type="ECO:0000313" key="2">
    <source>
        <dbReference type="Proteomes" id="UP000710815"/>
    </source>
</evidence>
<comment type="caution">
    <text evidence="1">The sequence shown here is derived from an EMBL/GenBank/DDBJ whole genome shotgun (WGS) entry which is preliminary data.</text>
</comment>
<proteinExistence type="predicted"/>
<dbReference type="RefSeq" id="WP_241513409.1">
    <property type="nucleotide sequence ID" value="NZ_JAFEJT020000015.1"/>
</dbReference>
<evidence type="ECO:0008006" key="3">
    <source>
        <dbReference type="Google" id="ProtNLM"/>
    </source>
</evidence>
<dbReference type="Proteomes" id="UP000710815">
    <property type="component" value="Unassembled WGS sequence"/>
</dbReference>
<accession>A0ABS9VU77</accession>
<organism evidence="1 2">
    <name type="scientific">Bifidobacterium amazonense</name>
    <dbReference type="NCBI Taxonomy" id="2809027"/>
    <lineage>
        <taxon>Bacteria</taxon>
        <taxon>Bacillati</taxon>
        <taxon>Actinomycetota</taxon>
        <taxon>Actinomycetes</taxon>
        <taxon>Bifidobacteriales</taxon>
        <taxon>Bifidobacteriaceae</taxon>
        <taxon>Bifidobacterium</taxon>
    </lineage>
</organism>
<protein>
    <recommendedName>
        <fullName evidence="3">PhnA protein</fullName>
    </recommendedName>
</protein>
<name>A0ABS9VU77_9BIFI</name>
<reference evidence="1 2" key="1">
    <citation type="journal article" date="2021" name="Environ. Microbiol.">
        <title>Genetic insights into the dark matter of the mammalian gut microbiota through targeted genome reconstruction.</title>
        <authorList>
            <person name="Lugli G.A."/>
            <person name="Alessandri G."/>
            <person name="Milani C."/>
            <person name="Viappiani A."/>
            <person name="Fontana F."/>
            <person name="Tarracchini C."/>
            <person name="Mancabelli L."/>
            <person name="Argentini C."/>
            <person name="Ruiz L."/>
            <person name="Margolles A."/>
            <person name="van Sinderen D."/>
            <person name="Turroni F."/>
            <person name="Ventura M."/>
        </authorList>
    </citation>
    <scope>NUCLEOTIDE SEQUENCE [LARGE SCALE GENOMIC DNA]</scope>
    <source>
        <strain evidence="1 2">MA1</strain>
    </source>
</reference>
<evidence type="ECO:0000313" key="1">
    <source>
        <dbReference type="EMBL" id="MCH9275648.1"/>
    </source>
</evidence>
<dbReference type="EMBL" id="JAFEJT020000015">
    <property type="protein sequence ID" value="MCH9275648.1"/>
    <property type="molecule type" value="Genomic_DNA"/>
</dbReference>
<keyword evidence="2" id="KW-1185">Reference proteome</keyword>
<gene>
    <name evidence="1" type="ORF">JS533_005090</name>
</gene>
<reference evidence="1 2" key="2">
    <citation type="journal article" date="2021" name="Syst. Appl. Microbiol.">
        <title>Phylogenetic classification of ten novel species belonging to the genus Bifidobacterium comprising B. phasiani sp. nov., B. pongonis sp. nov., B. saguinibicoloris sp. nov., B. colobi sp. nov., B. simiiventris sp. nov., B. santillanense sp. nov., B. miconis sp. nov., B. amazonense sp. nov., B. pluvialisilvae sp. nov., and B. miconisargentati sp. nov.</title>
        <authorList>
            <person name="Lugli G.A."/>
            <person name="Calvete-Torre I."/>
            <person name="Alessandri G."/>
            <person name="Milani C."/>
            <person name="Turroni F."/>
            <person name="Laiolo P."/>
            <person name="Ossiprandi M.C."/>
            <person name="Margolles A."/>
            <person name="Ruiz L."/>
            <person name="Ventura M."/>
        </authorList>
    </citation>
    <scope>NUCLEOTIDE SEQUENCE [LARGE SCALE GENOMIC DNA]</scope>
    <source>
        <strain evidence="1 2">MA1</strain>
    </source>
</reference>
<sequence>MNNDGAETAAGRLLCRSCEHRLWDNLAQLGEDAMPLLLIATRQAGVNMQGSGHASPAEAPSPLRDDLWELYCEAEQLMRRLCARFDYPKTLDPHITVVGLARMVLARPGPLLKSGDVLGWYEDIADMSGRVHKAVNPAKPRIAFGSCPDCGGVVWGDPDESDGECASCGERVNRRAVADRLLARLIVSEVRGTATELSAECAKAGIRLPASTIRSWVNRGGLRYRSDGKLSLSELVPLLRKRADYGKEA</sequence>